<dbReference type="Proteomes" id="UP000248924">
    <property type="component" value="Unassembled WGS sequence"/>
</dbReference>
<protein>
    <submittedName>
        <fullName evidence="2">Type VII secretion protein EccB</fullName>
    </submittedName>
</protein>
<evidence type="ECO:0000313" key="2">
    <source>
        <dbReference type="EMBL" id="PZG14870.1"/>
    </source>
</evidence>
<keyword evidence="1" id="KW-0812">Transmembrane</keyword>
<dbReference type="Gene3D" id="3.30.2390.20">
    <property type="entry name" value="Type VII secretion system EccB, repeat 1 domain"/>
    <property type="match status" value="1"/>
</dbReference>
<proteinExistence type="predicted"/>
<gene>
    <name evidence="2" type="primary">eccB</name>
    <name evidence="2" type="ORF">C1I95_20780</name>
</gene>
<dbReference type="PANTHER" id="PTHR40765">
    <property type="entry name" value="ESX-2 SECRETION SYSTEM ATPASE ECCB2"/>
    <property type="match status" value="1"/>
</dbReference>
<name>A0A2W2EMR4_9ACTN</name>
<keyword evidence="1" id="KW-1133">Transmembrane helix</keyword>
<sequence length="450" mass="45435">MVSRLTAALVMGEPEALENPHRRVLTGALAGLLIGCLVAGGFVVFGLLRPGGATSWQRPGTLIAEKESGARFILVDGQLRPVHNYASASLIFGERPAVVRASAASLGSVPRGLPIGIVGAPDSLPGSGSLAGVTWIACALGPADGSGPGRTGTMLILSRADAGTPVPADGGFTVAGPGGRTYLVADGRRLALTEAWIPRVLGYPAAPDVSPGWLDQLPAGPDVKPIVIAGRGEAGPVVDGRPTRIGQVFVARVVGTPDRYFVLQRDGLSAAGETAVALLLGDPATAAAYPDEPVRPRELTAGALARLAVSAQEPLPAGLPERPPVPVTLLVGQTWCAERPTPDGPVVITARPVPNGIVPGDTTGIERAAHTAVAVAVDAGMGGLVRQGRAGQAPGTSYFLVTDAGVKYPIAGADAAEALGFPLEAAQNVPAPLLALLATGPVLDPAAARR</sequence>
<dbReference type="AlphaFoldDB" id="A0A2W2EMR4"/>
<evidence type="ECO:0000256" key="1">
    <source>
        <dbReference type="SAM" id="Phobius"/>
    </source>
</evidence>
<keyword evidence="3" id="KW-1185">Reference proteome</keyword>
<evidence type="ECO:0000313" key="3">
    <source>
        <dbReference type="Proteomes" id="UP000248924"/>
    </source>
</evidence>
<dbReference type="Pfam" id="PF05108">
    <property type="entry name" value="T7SS_ESX1_EccB"/>
    <property type="match status" value="1"/>
</dbReference>
<dbReference type="NCBIfam" id="TIGR03919">
    <property type="entry name" value="T7SS_EccB"/>
    <property type="match status" value="1"/>
</dbReference>
<reference evidence="2 3" key="1">
    <citation type="submission" date="2018-01" db="EMBL/GenBank/DDBJ databases">
        <title>Draft genome sequence of Jishengella sp. NA12.</title>
        <authorList>
            <person name="Sahin N."/>
            <person name="Ay H."/>
            <person name="Saygin H."/>
        </authorList>
    </citation>
    <scope>NUCLEOTIDE SEQUENCE [LARGE SCALE GENOMIC DNA]</scope>
    <source>
        <strain evidence="2 3">NA12</strain>
    </source>
</reference>
<keyword evidence="1" id="KW-0472">Membrane</keyword>
<dbReference type="GO" id="GO:0005576">
    <property type="term" value="C:extracellular region"/>
    <property type="evidence" value="ECO:0007669"/>
    <property type="project" value="TreeGrafter"/>
</dbReference>
<dbReference type="InterPro" id="IPR044857">
    <property type="entry name" value="T7SS_EccB_R1"/>
</dbReference>
<dbReference type="PANTHER" id="PTHR40765:SF2">
    <property type="entry name" value="ESX-2 SECRETION SYSTEM ATPASE ECCB2"/>
    <property type="match status" value="1"/>
</dbReference>
<comment type="caution">
    <text evidence="2">The sequence shown here is derived from an EMBL/GenBank/DDBJ whole genome shotgun (WGS) entry which is preliminary data.</text>
</comment>
<accession>A0A2W2EMR4</accession>
<dbReference type="InterPro" id="IPR007795">
    <property type="entry name" value="T7SS_EccB"/>
</dbReference>
<dbReference type="EMBL" id="POTY01000138">
    <property type="protein sequence ID" value="PZG14870.1"/>
    <property type="molecule type" value="Genomic_DNA"/>
</dbReference>
<organism evidence="2 3">
    <name type="scientific">Micromonospora craterilacus</name>
    <dbReference type="NCBI Taxonomy" id="1655439"/>
    <lineage>
        <taxon>Bacteria</taxon>
        <taxon>Bacillati</taxon>
        <taxon>Actinomycetota</taxon>
        <taxon>Actinomycetes</taxon>
        <taxon>Micromonosporales</taxon>
        <taxon>Micromonosporaceae</taxon>
        <taxon>Micromonospora</taxon>
    </lineage>
</organism>
<feature type="transmembrane region" description="Helical" evidence="1">
    <location>
        <begin position="24"/>
        <end position="48"/>
    </location>
</feature>